<dbReference type="InterPro" id="IPR026444">
    <property type="entry name" value="Secre_tail"/>
</dbReference>
<evidence type="ECO:0000259" key="4">
    <source>
        <dbReference type="SMART" id="SM00560"/>
    </source>
</evidence>
<feature type="signal peptide" evidence="3">
    <location>
        <begin position="1"/>
        <end position="22"/>
    </location>
</feature>
<proteinExistence type="predicted"/>
<dbReference type="RefSeq" id="WP_386409495.1">
    <property type="nucleotide sequence ID" value="NZ_JBHTJH010000017.1"/>
</dbReference>
<name>A0ABW3D372_9FLAO</name>
<evidence type="ECO:0000256" key="2">
    <source>
        <dbReference type="ARBA" id="ARBA00023157"/>
    </source>
</evidence>
<evidence type="ECO:0000313" key="5">
    <source>
        <dbReference type="EMBL" id="MFD0863446.1"/>
    </source>
</evidence>
<dbReference type="EMBL" id="JBHTJH010000017">
    <property type="protein sequence ID" value="MFD0863446.1"/>
    <property type="molecule type" value="Genomic_DNA"/>
</dbReference>
<organism evidence="5 6">
    <name type="scientific">Sungkyunkwania multivorans</name>
    <dbReference type="NCBI Taxonomy" id="1173618"/>
    <lineage>
        <taxon>Bacteria</taxon>
        <taxon>Pseudomonadati</taxon>
        <taxon>Bacteroidota</taxon>
        <taxon>Flavobacteriia</taxon>
        <taxon>Flavobacteriales</taxon>
        <taxon>Flavobacteriaceae</taxon>
        <taxon>Sungkyunkwania</taxon>
    </lineage>
</organism>
<reference evidence="6" key="1">
    <citation type="journal article" date="2019" name="Int. J. Syst. Evol. Microbiol.">
        <title>The Global Catalogue of Microorganisms (GCM) 10K type strain sequencing project: providing services to taxonomists for standard genome sequencing and annotation.</title>
        <authorList>
            <consortium name="The Broad Institute Genomics Platform"/>
            <consortium name="The Broad Institute Genome Sequencing Center for Infectious Disease"/>
            <person name="Wu L."/>
            <person name="Ma J."/>
        </authorList>
    </citation>
    <scope>NUCLEOTIDE SEQUENCE [LARGE SCALE GENOMIC DNA]</scope>
    <source>
        <strain evidence="6">CCUG 62952</strain>
    </source>
</reference>
<gene>
    <name evidence="5" type="ORF">ACFQ1M_14620</name>
</gene>
<dbReference type="InterPro" id="IPR013320">
    <property type="entry name" value="ConA-like_dom_sf"/>
</dbReference>
<dbReference type="Gene3D" id="2.60.120.200">
    <property type="match status" value="2"/>
</dbReference>
<dbReference type="SMART" id="SM00560">
    <property type="entry name" value="LamGL"/>
    <property type="match status" value="1"/>
</dbReference>
<protein>
    <submittedName>
        <fullName evidence="5">LamG-like jellyroll fold domain-containing protein</fullName>
    </submittedName>
</protein>
<keyword evidence="2" id="KW-1015">Disulfide bond</keyword>
<dbReference type="InterPro" id="IPR006558">
    <property type="entry name" value="LamG-like"/>
</dbReference>
<dbReference type="NCBIfam" id="TIGR04183">
    <property type="entry name" value="Por_Secre_tail"/>
    <property type="match status" value="1"/>
</dbReference>
<feature type="domain" description="LamG-like jellyroll fold" evidence="4">
    <location>
        <begin position="1187"/>
        <end position="1322"/>
    </location>
</feature>
<keyword evidence="1 3" id="KW-0732">Signal</keyword>
<dbReference type="Pfam" id="PF13385">
    <property type="entry name" value="Laminin_G_3"/>
    <property type="match status" value="1"/>
</dbReference>
<dbReference type="Pfam" id="PF26628">
    <property type="entry name" value="DUF8202"/>
    <property type="match status" value="1"/>
</dbReference>
<dbReference type="InterPro" id="IPR058515">
    <property type="entry name" value="DUF8202"/>
</dbReference>
<accession>A0ABW3D372</accession>
<comment type="caution">
    <text evidence="5">The sequence shown here is derived from an EMBL/GenBank/DDBJ whole genome shotgun (WGS) entry which is preliminary data.</text>
</comment>
<dbReference type="Proteomes" id="UP001596978">
    <property type="component" value="Unassembled WGS sequence"/>
</dbReference>
<evidence type="ECO:0000313" key="6">
    <source>
        <dbReference type="Proteomes" id="UP001596978"/>
    </source>
</evidence>
<dbReference type="PROSITE" id="PS00018">
    <property type="entry name" value="EF_HAND_1"/>
    <property type="match status" value="1"/>
</dbReference>
<evidence type="ECO:0000256" key="3">
    <source>
        <dbReference type="SAM" id="SignalP"/>
    </source>
</evidence>
<evidence type="ECO:0000256" key="1">
    <source>
        <dbReference type="ARBA" id="ARBA00022729"/>
    </source>
</evidence>
<sequence length="2000" mass="216333">MKKNYFFLLLTAAMLSSGSLLAKVPYSVTPFSKKVPPSEVENDSLIAETKKAPAILSLPPACTNSQLALWLRADVGGLGWTDQSGSGVTVTDGTGATLNLTNYINYNEAITFNDGITSVYTLNNVNFNSGNNDRTIYVVTRPRTLDDSYVFGYGNTSGGTAFGYGSEINEATAGAINEDGEVTFSQTGYWENNIPSINSIAINGGAAEFYRDGVLFTNDSISAPYNTASATTAKLGGWLSTSNGFWDGEIAEVLVYNRAITNATERDQIDTYLALKYGVSLNKDYIAVDASITNPLWDYGNTGGFDNDITGIGREDCQGLYQKQSISSANDGIVAIGNISLDPSNNANTSTINNLNFMLWGNNGGNAAWASSNNPSGFFVLDRKWKVAETGSIGNLEISINMNNIFFNIPTSAQYYFVYDSDGDGSLTDETPTLMYDDGNNGDDNIAGDGFYSTAALDLPDGAIFTIAIANLDTDGDGSPDATDIDDDNDGILDTVESGGIDPLTDGDSDLVPIFSDNDDTNAAIGDTDGLVEAAFDIDGDNIANHHDLDSDGDGIPDNVEGQTTTGFITYAATDSDGDGLVDTYEPSGINPVDTLNDGSFDFLNNNADGDAFTDNFEAGIALNNLDYDGDGLDNYVDDLPGYGDPDGNINDPTLLPDSDNDLGIGGGDVDYRDALPDFPDTDGDGINNDEDIDDDNDGIPDFFDLIQIDLDGFCSFPDAQFSGSSLVSGTAGQVGAVYRFPNVVTYIGLTLDVLCEITDKTSGATLISEDSTAYGIDGHWQPRVRGNGNGIQYVEFELQLVLGGTSVPFKVPRFGGVAIDIDGSAFTEVVTVFTPDYFALNNPTDVQHVTLSGGRERFSSNGPNYNAANRDPEAIMFFGYINRDTFKVQIGTTASYRRNFSLDFGECNVQDLDDPFVQINNGSDNDTDGLPNHLDIDADGDGILDTMEVGHGFDTDFDGRVDNGLTDIGANGLLDDLETFPDSGVLNYTLRATPDNDTKLDYVDLDSDDDGIPDNVEAQSTAGYIPPTVVFITSPLGYPFAINISTAEGVNVAYGNGFTSVEDTDGDGTPDYRDTDSDNDGIPDVQENGMSNFPFVLDIDTDGLDYAFEAGAGAPSSGDDLDGYDPNDTINDPAASVLPDSDGDLALGGDLDYRDLPFVNPPSTAAIDFDGIDDHMTTPGFMGGMGEATIMAWVKLDGGYSNRGHIAGEEMFYIYTDASRIPHVYVNTNGGTNASLAATSGALKLNEWAHITATFSATDNQVRIYVNGELEGTLGSSGLLNDTMSTPNRDFTIGRQSGASTNYYRGAADEVRAFSTRLNANQIQRLVYQEIQQNGTEVEGTVIPKTVAMDGGTAIQWNDLEAYYPMTNILTGRTTDASGKGRNAFLKNITTFQSQTAPMPYITTSDGAWTSQSTWLYGDVWDIEDVASNKPWAIVNVAHDLTTSDDHDLLGLIIDGSGSFTVNNDRAITNDWYLELDGRIDLEGESQLIQTANSTLEVTSAGILERDQQGTADQYTYNYFSSPVGAPSVTQNNSDFIAATLKEPNGTVQFTTDINVPTTQTNPLTLSSSWIYMFDNGAAEDYDAWSFTGNLGSIPAGMGFTLKGAQYNPGIGAEQNYIFEGKPNNGTITHAISGTNQSLVGNPYPSALDANQFILDNNGAITGTLYFWEHYGGNSHNLIDYQGGYALYNLSGGVMAVAHPDVSQSGAPSKVPTRYVPVAQGFFVEADADGGTIEFNNGQRVFRKENTGDSQFIRNANRDDGDNDIIANQQETQRIRIGFENAEGFHRQLLLAFIEGTTDGVDPGYDGRLLDDQRSDAYWMLENEKYVIQAVDSYDKDRRLALGFQIDEAHANQEFTIMIDELENISEDVDIYIRDNEDGSHHDLRSAPFKVVLDQQVNTDRFQMVFKPAEEEVTPEEDASHLPIFVIYSRRGKEVKIFNFRKDHIHNMVIYDLQRRPVVEATIESNDRRIDIPVNIQRGIYIVKIYTDKGVVTRKMLRY</sequence>
<feature type="chain" id="PRO_5045811260" evidence="3">
    <location>
        <begin position="23"/>
        <end position="2000"/>
    </location>
</feature>
<dbReference type="InterPro" id="IPR018247">
    <property type="entry name" value="EF_Hand_1_Ca_BS"/>
</dbReference>
<keyword evidence="6" id="KW-1185">Reference proteome</keyword>
<dbReference type="SUPFAM" id="SSF49899">
    <property type="entry name" value="Concanavalin A-like lectins/glucanases"/>
    <property type="match status" value="2"/>
</dbReference>